<evidence type="ECO:0000313" key="4">
    <source>
        <dbReference type="Proteomes" id="UP000199497"/>
    </source>
</evidence>
<dbReference type="AlphaFoldDB" id="A0A1H0NCR1"/>
<dbReference type="RefSeq" id="WP_139182864.1">
    <property type="nucleotide sequence ID" value="NZ_FNJR01000001.1"/>
</dbReference>
<evidence type="ECO:0000313" key="3">
    <source>
        <dbReference type="EMBL" id="SDO90418.1"/>
    </source>
</evidence>
<keyword evidence="4" id="KW-1185">Reference proteome</keyword>
<protein>
    <recommendedName>
        <fullName evidence="5">Secreted protein</fullName>
    </recommendedName>
</protein>
<dbReference type="OrthoDB" id="4322556at2"/>
<accession>A0A1H0NCR1</accession>
<evidence type="ECO:0000256" key="2">
    <source>
        <dbReference type="SAM" id="SignalP"/>
    </source>
</evidence>
<feature type="region of interest" description="Disordered" evidence="1">
    <location>
        <begin position="83"/>
        <end position="103"/>
    </location>
</feature>
<organism evidence="3 4">
    <name type="scientific">Actinopolyspora xinjiangensis</name>
    <dbReference type="NCBI Taxonomy" id="405564"/>
    <lineage>
        <taxon>Bacteria</taxon>
        <taxon>Bacillati</taxon>
        <taxon>Actinomycetota</taxon>
        <taxon>Actinomycetes</taxon>
        <taxon>Actinopolysporales</taxon>
        <taxon>Actinopolysporaceae</taxon>
        <taxon>Actinopolyspora</taxon>
    </lineage>
</organism>
<gene>
    <name evidence="3" type="ORF">SAMN04487905_10184</name>
</gene>
<proteinExistence type="predicted"/>
<feature type="signal peptide" evidence="2">
    <location>
        <begin position="1"/>
        <end position="28"/>
    </location>
</feature>
<evidence type="ECO:0008006" key="5">
    <source>
        <dbReference type="Google" id="ProtNLM"/>
    </source>
</evidence>
<keyword evidence="2" id="KW-0732">Signal</keyword>
<reference evidence="4" key="1">
    <citation type="submission" date="2016-10" db="EMBL/GenBank/DDBJ databases">
        <authorList>
            <person name="Varghese N."/>
            <person name="Submissions S."/>
        </authorList>
    </citation>
    <scope>NUCLEOTIDE SEQUENCE [LARGE SCALE GENOMIC DNA]</scope>
    <source>
        <strain evidence="4">DSM 46732</strain>
    </source>
</reference>
<name>A0A1H0NCR1_9ACTN</name>
<evidence type="ECO:0000256" key="1">
    <source>
        <dbReference type="SAM" id="MobiDB-lite"/>
    </source>
</evidence>
<dbReference type="Proteomes" id="UP000199497">
    <property type="component" value="Unassembled WGS sequence"/>
</dbReference>
<sequence>MIKLKRTSIAVGLLLVTSFAAPTGTALAEEQTKGKQGAGSTGELKLLSEEQYELYKDKMESKINIGLPKKEASSAVISEYELGSSEETNNSSGNSAKATDPWNIMDSPSDRNGHTNPIRYGWKGNGPNCDGGFGYAKYSVKHNINSVDLVAKTVRRGTPHYHSHPRGPRFIGHIVGEAPNGVYIDEKIIVGSNRDTYSYCMQSNSPDGLRVGVITAYCEGKKLCPSEVNRI</sequence>
<feature type="chain" id="PRO_5011742020" description="Secreted protein" evidence="2">
    <location>
        <begin position="29"/>
        <end position="231"/>
    </location>
</feature>
<dbReference type="EMBL" id="FNJR01000001">
    <property type="protein sequence ID" value="SDO90418.1"/>
    <property type="molecule type" value="Genomic_DNA"/>
</dbReference>
<feature type="compositionally biased region" description="Low complexity" evidence="1">
    <location>
        <begin position="83"/>
        <end position="95"/>
    </location>
</feature>